<protein>
    <submittedName>
        <fullName evidence="5">Uncharacterized protein</fullName>
    </submittedName>
</protein>
<dbReference type="InterPro" id="IPR001806">
    <property type="entry name" value="Small_GTPase"/>
</dbReference>
<dbReference type="GO" id="GO:0007165">
    <property type="term" value="P:signal transduction"/>
    <property type="evidence" value="ECO:0007669"/>
    <property type="project" value="InterPro"/>
</dbReference>
<dbReference type="SMART" id="SM00175">
    <property type="entry name" value="RAB"/>
    <property type="match status" value="1"/>
</dbReference>
<dbReference type="SMART" id="SM00174">
    <property type="entry name" value="RHO"/>
    <property type="match status" value="1"/>
</dbReference>
<name>A0AAW0BJB4_9AGAR</name>
<dbReference type="EMBL" id="JAYKXP010000110">
    <property type="protein sequence ID" value="KAK7025931.1"/>
    <property type="molecule type" value="Genomic_DNA"/>
</dbReference>
<dbReference type="GO" id="GO:0005525">
    <property type="term" value="F:GTP binding"/>
    <property type="evidence" value="ECO:0007669"/>
    <property type="project" value="UniProtKB-KW"/>
</dbReference>
<evidence type="ECO:0000313" key="6">
    <source>
        <dbReference type="Proteomes" id="UP001383192"/>
    </source>
</evidence>
<comment type="caution">
    <text evidence="5">The sequence shown here is derived from an EMBL/GenBank/DDBJ whole genome shotgun (WGS) entry which is preliminary data.</text>
</comment>
<organism evidence="5 6">
    <name type="scientific">Paramarasmius palmivorus</name>
    <dbReference type="NCBI Taxonomy" id="297713"/>
    <lineage>
        <taxon>Eukaryota</taxon>
        <taxon>Fungi</taxon>
        <taxon>Dikarya</taxon>
        <taxon>Basidiomycota</taxon>
        <taxon>Agaricomycotina</taxon>
        <taxon>Agaricomycetes</taxon>
        <taxon>Agaricomycetidae</taxon>
        <taxon>Agaricales</taxon>
        <taxon>Marasmiineae</taxon>
        <taxon>Marasmiaceae</taxon>
        <taxon>Paramarasmius</taxon>
    </lineage>
</organism>
<dbReference type="InterPro" id="IPR027417">
    <property type="entry name" value="P-loop_NTPase"/>
</dbReference>
<evidence type="ECO:0000313" key="5">
    <source>
        <dbReference type="EMBL" id="KAK7025931.1"/>
    </source>
</evidence>
<keyword evidence="3" id="KW-0342">GTP-binding</keyword>
<feature type="region of interest" description="Disordered" evidence="4">
    <location>
        <begin position="63"/>
        <end position="96"/>
    </location>
</feature>
<dbReference type="InterPro" id="IPR020849">
    <property type="entry name" value="Small_GTPase_Ras-type"/>
</dbReference>
<proteinExistence type="predicted"/>
<sequence>MCSDNDFDGIELSGFKLHGETQTRSPEELRKYLFLRTGHGHGLVPIAAVYPFTRARQRQLPLPASQAIPEETSEATSSSDVQEQLPEPTQTQSSENDILLASSSTMSSEPFDSTQERSECSQSIKHGVGLGSDDGFMCISQYRRKNPHRRCSSRMDRCKIAVLGDGGVGKTALAVQQFTLDCFIGENLNLLLSSSPKSMAIPFSTETYDPTIEDAFLKHLNIDGRMCAVEIIDTAGQEEFATLRDQWIREAEAFVIVYSVTSENSFRGVEKFWQAIHRVKKSPPFILVGNKMDQTLQREVKESEGASLARIYGCEHVETSAKTSQNILYPFVRLVSDIRVKRGEMETLLKDDTSKKMERTGCGGCAIM</sequence>
<gene>
    <name evidence="5" type="ORF">VNI00_015846</name>
</gene>
<evidence type="ECO:0000256" key="3">
    <source>
        <dbReference type="ARBA" id="ARBA00023134"/>
    </source>
</evidence>
<dbReference type="Gene3D" id="3.40.50.300">
    <property type="entry name" value="P-loop containing nucleotide triphosphate hydrolases"/>
    <property type="match status" value="1"/>
</dbReference>
<dbReference type="PRINTS" id="PR00449">
    <property type="entry name" value="RASTRNSFRMNG"/>
</dbReference>
<dbReference type="NCBIfam" id="TIGR00231">
    <property type="entry name" value="small_GTP"/>
    <property type="match status" value="1"/>
</dbReference>
<evidence type="ECO:0000256" key="1">
    <source>
        <dbReference type="ARBA" id="ARBA00004342"/>
    </source>
</evidence>
<dbReference type="PROSITE" id="PS51420">
    <property type="entry name" value="RHO"/>
    <property type="match status" value="1"/>
</dbReference>
<keyword evidence="2" id="KW-0547">Nucleotide-binding</keyword>
<dbReference type="PANTHER" id="PTHR24070">
    <property type="entry name" value="RAS, DI-RAS, AND RHEB FAMILY MEMBERS OF SMALL GTPASE SUPERFAMILY"/>
    <property type="match status" value="1"/>
</dbReference>
<evidence type="ECO:0000256" key="4">
    <source>
        <dbReference type="SAM" id="MobiDB-lite"/>
    </source>
</evidence>
<dbReference type="Pfam" id="PF00071">
    <property type="entry name" value="Ras"/>
    <property type="match status" value="1"/>
</dbReference>
<reference evidence="5 6" key="1">
    <citation type="submission" date="2024-01" db="EMBL/GenBank/DDBJ databases">
        <title>A draft genome for a cacao thread blight-causing isolate of Paramarasmius palmivorus.</title>
        <authorList>
            <person name="Baruah I.K."/>
            <person name="Bukari Y."/>
            <person name="Amoako-Attah I."/>
            <person name="Meinhardt L.W."/>
            <person name="Bailey B.A."/>
            <person name="Cohen S.P."/>
        </authorList>
    </citation>
    <scope>NUCLEOTIDE SEQUENCE [LARGE SCALE GENOMIC DNA]</scope>
    <source>
        <strain evidence="5 6">GH-12</strain>
    </source>
</reference>
<dbReference type="SMART" id="SM00173">
    <property type="entry name" value="RAS"/>
    <property type="match status" value="1"/>
</dbReference>
<feature type="compositionally biased region" description="Polar residues" evidence="4">
    <location>
        <begin position="74"/>
        <end position="96"/>
    </location>
</feature>
<evidence type="ECO:0000256" key="2">
    <source>
        <dbReference type="ARBA" id="ARBA00022741"/>
    </source>
</evidence>
<dbReference type="PROSITE" id="PS51421">
    <property type="entry name" value="RAS"/>
    <property type="match status" value="1"/>
</dbReference>
<dbReference type="GO" id="GO:0005886">
    <property type="term" value="C:plasma membrane"/>
    <property type="evidence" value="ECO:0007669"/>
    <property type="project" value="UniProtKB-SubCell"/>
</dbReference>
<dbReference type="InterPro" id="IPR005225">
    <property type="entry name" value="Small_GTP-bd"/>
</dbReference>
<dbReference type="Proteomes" id="UP001383192">
    <property type="component" value="Unassembled WGS sequence"/>
</dbReference>
<comment type="subcellular location">
    <subcellularLocation>
        <location evidence="1">Cell membrane</location>
        <topology evidence="1">Lipid-anchor</topology>
        <orientation evidence="1">Cytoplasmic side</orientation>
    </subcellularLocation>
</comment>
<accession>A0AAW0BJB4</accession>
<dbReference type="SUPFAM" id="SSF52540">
    <property type="entry name" value="P-loop containing nucleoside triphosphate hydrolases"/>
    <property type="match status" value="1"/>
</dbReference>
<keyword evidence="6" id="KW-1185">Reference proteome</keyword>
<dbReference type="AlphaFoldDB" id="A0AAW0BJB4"/>
<dbReference type="PROSITE" id="PS51419">
    <property type="entry name" value="RAB"/>
    <property type="match status" value="1"/>
</dbReference>
<dbReference type="GO" id="GO:0003924">
    <property type="term" value="F:GTPase activity"/>
    <property type="evidence" value="ECO:0007669"/>
    <property type="project" value="InterPro"/>
</dbReference>